<reference evidence="2" key="1">
    <citation type="journal article" date="2019" name="Int. J. Syst. Evol. Microbiol.">
        <title>The Global Catalogue of Microorganisms (GCM) 10K type strain sequencing project: providing services to taxonomists for standard genome sequencing and annotation.</title>
        <authorList>
            <consortium name="The Broad Institute Genomics Platform"/>
            <consortium name="The Broad Institute Genome Sequencing Center for Infectious Disease"/>
            <person name="Wu L."/>
            <person name="Ma J."/>
        </authorList>
    </citation>
    <scope>NUCLEOTIDE SEQUENCE [LARGE SCALE GENOMIC DNA]</scope>
    <source>
        <strain evidence="2">GH52</strain>
    </source>
</reference>
<dbReference type="InterPro" id="IPR010897">
    <property type="entry name" value="Spore_II_P"/>
</dbReference>
<organism evidence="1 2">
    <name type="scientific">Paenibacillus yanchengensis</name>
    <dbReference type="NCBI Taxonomy" id="2035833"/>
    <lineage>
        <taxon>Bacteria</taxon>
        <taxon>Bacillati</taxon>
        <taxon>Bacillota</taxon>
        <taxon>Bacilli</taxon>
        <taxon>Bacillales</taxon>
        <taxon>Paenibacillaceae</taxon>
        <taxon>Paenibacillus</taxon>
    </lineage>
</organism>
<sequence length="393" mass="44486">MQKTIHPYTRSNQKMDKVMMSARLFSKLSIISMLLFIFFGVTSIVYKQSNQGPNVNLRQLAATVSNGLFGDMLEIELPQFHSQLTDGSINNYEISRYLMKALTNIDIEDPTSIIISELPGMQQKEVFLLRKGIATDITVGPQDYTPVDYDPSIEFAPGGEEPPTGNDVTPIIDEQEKTDLANKSVFIYHTHNRESWYPEMEEKKKYADSTTKNITLLGKRLKEQLESKGIGAIHSKVDYPATVPDFRYNLSYKYSKKTVKEAIASSKELIYFFDIHRDSQKRKYTTVNINGEDYAQIYFIIGHKNPNWKENEALANEIHDALEKKYPGISRGVWGKTAANGNAEYNQSLAAGNLLIEIGGIENTLEESYRTADALAEVVSKIYWADETVSTKE</sequence>
<dbReference type="Pfam" id="PF07454">
    <property type="entry name" value="SpoIIP"/>
    <property type="match status" value="1"/>
</dbReference>
<evidence type="ECO:0000313" key="1">
    <source>
        <dbReference type="EMBL" id="MFD2116148.1"/>
    </source>
</evidence>
<evidence type="ECO:0000313" key="2">
    <source>
        <dbReference type="Proteomes" id="UP001597362"/>
    </source>
</evidence>
<accession>A0ABW4YKE8</accession>
<name>A0ABW4YKE8_9BACL</name>
<dbReference type="Gene3D" id="3.40.630.40">
    <property type="entry name" value="Zn-dependent exopeptidases"/>
    <property type="match status" value="1"/>
</dbReference>
<gene>
    <name evidence="1" type="primary">spoIIP</name>
    <name evidence="1" type="ORF">ACFSJH_10470</name>
</gene>
<dbReference type="Proteomes" id="UP001597362">
    <property type="component" value="Unassembled WGS sequence"/>
</dbReference>
<dbReference type="EMBL" id="JBHUHO010000029">
    <property type="protein sequence ID" value="MFD2116148.1"/>
    <property type="molecule type" value="Genomic_DNA"/>
</dbReference>
<keyword evidence="2" id="KW-1185">Reference proteome</keyword>
<dbReference type="SUPFAM" id="SSF53187">
    <property type="entry name" value="Zn-dependent exopeptidases"/>
    <property type="match status" value="1"/>
</dbReference>
<protein>
    <submittedName>
        <fullName evidence="1">Stage II sporulation protein P</fullName>
    </submittedName>
</protein>
<proteinExistence type="predicted"/>
<dbReference type="NCBIfam" id="TIGR02867">
    <property type="entry name" value="spore_II_P"/>
    <property type="match status" value="1"/>
</dbReference>
<dbReference type="RefSeq" id="WP_377772009.1">
    <property type="nucleotide sequence ID" value="NZ_JBHUHO010000029.1"/>
</dbReference>
<comment type="caution">
    <text evidence="1">The sequence shown here is derived from an EMBL/GenBank/DDBJ whole genome shotgun (WGS) entry which is preliminary data.</text>
</comment>